<reference evidence="1" key="1">
    <citation type="journal article" date="2020" name="bioRxiv">
        <title>Genomic and phenotypic heterogeneity of clinical isolates of the human pathogens Aspergillus fumigatus, Aspergillus lentulus and Aspergillus fumigatiaffinis.</title>
        <authorList>
            <person name="dos Santos R.A.C."/>
            <person name="Steenwyk J.L."/>
            <person name="Rivero-Menendez O."/>
            <person name="Mead M.E."/>
            <person name="Silva L.P."/>
            <person name="Bastos R.W."/>
            <person name="Alastruey-Izquierdo A."/>
            <person name="Goldman G.H."/>
            <person name="Rokas A."/>
        </authorList>
    </citation>
    <scope>NUCLEOTIDE SEQUENCE</scope>
    <source>
        <strain evidence="1">CNM-CM6805</strain>
    </source>
</reference>
<dbReference type="InterPro" id="IPR045851">
    <property type="entry name" value="AMP-bd_C_sf"/>
</dbReference>
<dbReference type="Gene3D" id="3.30.300.30">
    <property type="match status" value="1"/>
</dbReference>
<evidence type="ECO:0000313" key="1">
    <source>
        <dbReference type="EMBL" id="KAF4239438.1"/>
    </source>
</evidence>
<dbReference type="Proteomes" id="UP000653565">
    <property type="component" value="Unassembled WGS sequence"/>
</dbReference>
<accession>A0A8H4H960</accession>
<keyword evidence="2" id="KW-1185">Reference proteome</keyword>
<dbReference type="OrthoDB" id="4486872at2759"/>
<evidence type="ECO:0000313" key="2">
    <source>
        <dbReference type="Proteomes" id="UP000653565"/>
    </source>
</evidence>
<protein>
    <submittedName>
        <fullName evidence="1">Uncharacterized protein</fullName>
    </submittedName>
</protein>
<reference evidence="1" key="2">
    <citation type="submission" date="2020-04" db="EMBL/GenBank/DDBJ databases">
        <authorList>
            <person name="Santos R.A.C."/>
            <person name="Steenwyk J.L."/>
            <person name="Rivero-Menendez O."/>
            <person name="Mead M.E."/>
            <person name="Silva L.P."/>
            <person name="Bastos R.W."/>
            <person name="Alastruey-Izquierdo A."/>
            <person name="Goldman G.H."/>
            <person name="Rokas A."/>
        </authorList>
    </citation>
    <scope>NUCLEOTIDE SEQUENCE</scope>
    <source>
        <strain evidence="1">CNM-CM6805</strain>
    </source>
</reference>
<dbReference type="AlphaFoldDB" id="A0A8H4H960"/>
<dbReference type="EMBL" id="JAAAPX010000032">
    <property type="protein sequence ID" value="KAF4239438.1"/>
    <property type="molecule type" value="Genomic_DNA"/>
</dbReference>
<gene>
    <name evidence="1" type="ORF">CNMCM6805_005860</name>
</gene>
<proteinExistence type="predicted"/>
<dbReference type="SUPFAM" id="SSF56801">
    <property type="entry name" value="Acetyl-CoA synthetase-like"/>
    <property type="match status" value="1"/>
</dbReference>
<name>A0A8H4H960_9EURO</name>
<organism evidence="1 2">
    <name type="scientific">Aspergillus fumigatiaffinis</name>
    <dbReference type="NCBI Taxonomy" id="340414"/>
    <lineage>
        <taxon>Eukaryota</taxon>
        <taxon>Fungi</taxon>
        <taxon>Dikarya</taxon>
        <taxon>Ascomycota</taxon>
        <taxon>Pezizomycotina</taxon>
        <taxon>Eurotiomycetes</taxon>
        <taxon>Eurotiomycetidae</taxon>
        <taxon>Eurotiales</taxon>
        <taxon>Aspergillaceae</taxon>
        <taxon>Aspergillus</taxon>
        <taxon>Aspergillus subgen. Fumigati</taxon>
    </lineage>
</organism>
<sequence length="72" mass="7895">MARGPGFYVELKPGQSGSTEDIAESVNNKVLRTKRITGGVIFQESIPKSPSEKVPRNMLRDMAKADARTANF</sequence>
<comment type="caution">
    <text evidence="1">The sequence shown here is derived from an EMBL/GenBank/DDBJ whole genome shotgun (WGS) entry which is preliminary data.</text>
</comment>